<gene>
    <name evidence="24" type="ORF">SAMN04488090_1299</name>
</gene>
<dbReference type="GO" id="GO:0000155">
    <property type="term" value="F:phosphorelay sensor kinase activity"/>
    <property type="evidence" value="ECO:0007669"/>
    <property type="project" value="InterPro"/>
</dbReference>
<dbReference type="CDD" id="cd17546">
    <property type="entry name" value="REC_hyHK_CKI1_RcsC-like"/>
    <property type="match status" value="1"/>
</dbReference>
<dbReference type="Pfam" id="PF02518">
    <property type="entry name" value="HATPase_c"/>
    <property type="match status" value="1"/>
</dbReference>
<dbReference type="Gene3D" id="3.30.450.20">
    <property type="entry name" value="PAS domain"/>
    <property type="match status" value="2"/>
</dbReference>
<dbReference type="InterPro" id="IPR036097">
    <property type="entry name" value="HisK_dim/P_sf"/>
</dbReference>
<keyword evidence="12" id="KW-0902">Two-component regulatory system</keyword>
<dbReference type="InterPro" id="IPR013656">
    <property type="entry name" value="PAS_4"/>
</dbReference>
<keyword evidence="4" id="KW-1003">Cell membrane</keyword>
<dbReference type="InterPro" id="IPR004358">
    <property type="entry name" value="Sig_transdc_His_kin-like_C"/>
</dbReference>
<comment type="subcellular location">
    <subcellularLocation>
        <location evidence="2">Cell membrane</location>
        <topology evidence="2">Multi-pass membrane protein</topology>
    </subcellularLocation>
</comment>
<evidence type="ECO:0000256" key="13">
    <source>
        <dbReference type="ARBA" id="ARBA00023136"/>
    </source>
</evidence>
<dbReference type="SMART" id="SM00387">
    <property type="entry name" value="HATPase_c"/>
    <property type="match status" value="1"/>
</dbReference>
<evidence type="ECO:0000256" key="10">
    <source>
        <dbReference type="ARBA" id="ARBA00022840"/>
    </source>
</evidence>
<dbReference type="EMBL" id="FNGS01000002">
    <property type="protein sequence ID" value="SDL57807.1"/>
    <property type="molecule type" value="Genomic_DNA"/>
</dbReference>
<evidence type="ECO:0000256" key="11">
    <source>
        <dbReference type="ARBA" id="ARBA00022989"/>
    </source>
</evidence>
<keyword evidence="5 17" id="KW-0597">Phosphoprotein</keyword>
<keyword evidence="13" id="KW-0472">Membrane</keyword>
<dbReference type="Gene3D" id="1.10.287.130">
    <property type="match status" value="1"/>
</dbReference>
<dbReference type="InterPro" id="IPR005467">
    <property type="entry name" value="His_kinase_dom"/>
</dbReference>
<dbReference type="InterPro" id="IPR001610">
    <property type="entry name" value="PAC"/>
</dbReference>
<dbReference type="InterPro" id="IPR029016">
    <property type="entry name" value="GAF-like_dom_sf"/>
</dbReference>
<keyword evidence="9" id="KW-0418">Kinase</keyword>
<evidence type="ECO:0000256" key="2">
    <source>
        <dbReference type="ARBA" id="ARBA00004651"/>
    </source>
</evidence>
<dbReference type="Gene3D" id="3.40.50.2300">
    <property type="match status" value="1"/>
</dbReference>
<feature type="region of interest" description="Disordered" evidence="18">
    <location>
        <begin position="1"/>
        <end position="22"/>
    </location>
</feature>
<dbReference type="Pfam" id="PF00072">
    <property type="entry name" value="Response_reg"/>
    <property type="match status" value="1"/>
</dbReference>
<dbReference type="GO" id="GO:0005524">
    <property type="term" value="F:ATP binding"/>
    <property type="evidence" value="ECO:0007669"/>
    <property type="project" value="UniProtKB-KW"/>
</dbReference>
<dbReference type="PRINTS" id="PR00344">
    <property type="entry name" value="BCTRLSENSOR"/>
</dbReference>
<feature type="domain" description="PAS" evidence="21">
    <location>
        <begin position="23"/>
        <end position="93"/>
    </location>
</feature>
<sequence>MTKVTESVPTLRQTSPGLPLNSASSELQDLIRNTTDLIQMVDLQGRFLYVNKAWKDAIGYRSAELNQMTLQDVIHPEFMEETLARFDRVKNGEQIPDFEAVYRRKDGRRVYLTGSVSCRYDEQGAPILFRCIFHDSTARNRAENAQNLYYQIANSTLSTRSLDDLYHFIHVELGKVIDTKNFFIALYEPSKSYLYFPYYVDEYFKGNLRFTKRKLGNGLTEYAIVANRPLMLTESEIQELARQRILYIYGQIPKVMLCVPLRIGDRITGIIGVKSYERTNKFDIRDLELLEFVSGQVAVAIERKQAEAELGKQTARLHAIFESSSHLMWTVNRRLQLTSFNDNYLNLIQQQLSMPPQVNVSTDQFAWKLMDAANRKVMEDKYKTAFRGKAESFEVHMEHLRHGDEIWFEVYLNPILLADGSIEEVAGIARDITPLKRSARELLKAKEEAERSLKVKERFLANMSHEIRTPMNGVIGMIDLLGSTALDQEQKEYVHTIKRSSETLLNILNDILDLSKIEAGKMVLHEAPFEFRSVFDKLISLFSQTARNRHNTLTYELGENLPKYIIADETRLLQILSNLTSNALKFTEGGSVRVLVQNLSVHGKWHRIRVEVEDSGIGIPPEGLKQLFGAFQQLDNTTRKSFGGTGLGLAISRELSRLMRGEMGVESEVGRGSTFWFTVELKETMIAPLQEKKYADEFQIAGYLSAERPLILLVDDNAVNRKVASEILIKAGCEVTTADSGRKAISLMEDAFARNGGDPDGSQLFDLVLMDIQMPDMDGLETTHALRAQFGEALPPVLAMTAYSMKEDRERFLSQGMNDYVSKPIRAEILVLKVKEWVDRLAAKRVKEVLEVTPEVPEPVAAPAGIEDLYDLGVVRQLAGLAGKEMVEQVFAEFEQEAEEQIRAAKEAYESRDLQTVESNLHTLKGNAGTLGIHRLHETVKTLELKTKVGNFSTFEEEFPPIEEEYARFQKTYPDVLQMLE</sequence>
<dbReference type="EC" id="2.7.13.3" evidence="3"/>
<feature type="modified residue" description="4-aspartylphosphate" evidence="17">
    <location>
        <position position="771"/>
    </location>
</feature>
<dbReference type="RefSeq" id="WP_093199267.1">
    <property type="nucleotide sequence ID" value="NZ_FNGS01000002.1"/>
</dbReference>
<dbReference type="CDD" id="cd00082">
    <property type="entry name" value="HisKA"/>
    <property type="match status" value="1"/>
</dbReference>
<evidence type="ECO:0000313" key="24">
    <source>
        <dbReference type="EMBL" id="SDL57807.1"/>
    </source>
</evidence>
<protein>
    <recommendedName>
        <fullName evidence="15">Sensory/regulatory protein RpfC</fullName>
        <ecNumber evidence="3">2.7.13.3</ecNumber>
    </recommendedName>
</protein>
<dbReference type="PROSITE" id="PS50113">
    <property type="entry name" value="PAC"/>
    <property type="match status" value="2"/>
</dbReference>
<dbReference type="Pfam" id="PF08448">
    <property type="entry name" value="PAS_4"/>
    <property type="match status" value="1"/>
</dbReference>
<dbReference type="Gene3D" id="3.30.450.40">
    <property type="match status" value="1"/>
</dbReference>
<dbReference type="InterPro" id="IPR003594">
    <property type="entry name" value="HATPase_dom"/>
</dbReference>
<dbReference type="NCBIfam" id="TIGR00229">
    <property type="entry name" value="sensory_box"/>
    <property type="match status" value="2"/>
</dbReference>
<keyword evidence="25" id="KW-1185">Reference proteome</keyword>
<dbReference type="PROSITE" id="PS50110">
    <property type="entry name" value="RESPONSE_REGULATORY"/>
    <property type="match status" value="1"/>
</dbReference>
<dbReference type="Pfam" id="PF01627">
    <property type="entry name" value="Hpt"/>
    <property type="match status" value="1"/>
</dbReference>
<dbReference type="PROSITE" id="PS50109">
    <property type="entry name" value="HIS_KIN"/>
    <property type="match status" value="1"/>
</dbReference>
<dbReference type="InterPro" id="IPR001789">
    <property type="entry name" value="Sig_transdc_resp-reg_receiver"/>
</dbReference>
<evidence type="ECO:0000256" key="1">
    <source>
        <dbReference type="ARBA" id="ARBA00000085"/>
    </source>
</evidence>
<evidence type="ECO:0000259" key="23">
    <source>
        <dbReference type="PROSITE" id="PS50894"/>
    </source>
</evidence>
<evidence type="ECO:0000259" key="22">
    <source>
        <dbReference type="PROSITE" id="PS50113"/>
    </source>
</evidence>
<comment type="subunit">
    <text evidence="14">At low DSF concentrations, interacts with RpfF.</text>
</comment>
<keyword evidence="7" id="KW-0812">Transmembrane</keyword>
<accession>A0A1G9L7T4</accession>
<dbReference type="SUPFAM" id="SSF55781">
    <property type="entry name" value="GAF domain-like"/>
    <property type="match status" value="1"/>
</dbReference>
<evidence type="ECO:0000256" key="5">
    <source>
        <dbReference type="ARBA" id="ARBA00022553"/>
    </source>
</evidence>
<evidence type="ECO:0000256" key="8">
    <source>
        <dbReference type="ARBA" id="ARBA00022741"/>
    </source>
</evidence>
<keyword evidence="11" id="KW-1133">Transmembrane helix</keyword>
<keyword evidence="10" id="KW-0067">ATP-binding</keyword>
<evidence type="ECO:0000256" key="16">
    <source>
        <dbReference type="PROSITE-ProRule" id="PRU00110"/>
    </source>
</evidence>
<dbReference type="SUPFAM" id="SSF52172">
    <property type="entry name" value="CheY-like"/>
    <property type="match status" value="1"/>
</dbReference>
<feature type="domain" description="Response regulatory" evidence="20">
    <location>
        <begin position="710"/>
        <end position="838"/>
    </location>
</feature>
<keyword evidence="6" id="KW-0808">Transferase</keyword>
<dbReference type="GO" id="GO:0005886">
    <property type="term" value="C:plasma membrane"/>
    <property type="evidence" value="ECO:0007669"/>
    <property type="project" value="UniProtKB-SubCell"/>
</dbReference>
<reference evidence="24 25" key="1">
    <citation type="submission" date="2016-10" db="EMBL/GenBank/DDBJ databases">
        <authorList>
            <person name="de Groot N.N."/>
        </authorList>
    </citation>
    <scope>NUCLEOTIDE SEQUENCE [LARGE SCALE GENOMIC DNA]</scope>
    <source>
        <strain evidence="24 25">DSM 21668</strain>
    </source>
</reference>
<dbReference type="SUPFAM" id="SSF47226">
    <property type="entry name" value="Histidine-containing phosphotransfer domain, HPT domain"/>
    <property type="match status" value="1"/>
</dbReference>
<dbReference type="AlphaFoldDB" id="A0A1G9L7T4"/>
<dbReference type="InterPro" id="IPR036890">
    <property type="entry name" value="HATPase_C_sf"/>
</dbReference>
<dbReference type="InterPro" id="IPR000700">
    <property type="entry name" value="PAS-assoc_C"/>
</dbReference>
<dbReference type="InterPro" id="IPR035965">
    <property type="entry name" value="PAS-like_dom_sf"/>
</dbReference>
<dbReference type="PROSITE" id="PS50112">
    <property type="entry name" value="PAS"/>
    <property type="match status" value="1"/>
</dbReference>
<dbReference type="SMART" id="SM00388">
    <property type="entry name" value="HisKA"/>
    <property type="match status" value="1"/>
</dbReference>
<evidence type="ECO:0000256" key="17">
    <source>
        <dbReference type="PROSITE-ProRule" id="PRU00169"/>
    </source>
</evidence>
<dbReference type="InterPro" id="IPR008207">
    <property type="entry name" value="Sig_transdc_His_kin_Hpt_dom"/>
</dbReference>
<dbReference type="CDD" id="cd00130">
    <property type="entry name" value="PAS"/>
    <property type="match status" value="1"/>
</dbReference>
<dbReference type="OrthoDB" id="9811889at2"/>
<proteinExistence type="predicted"/>
<keyword evidence="8" id="KW-0547">Nucleotide-binding</keyword>
<evidence type="ECO:0000256" key="14">
    <source>
        <dbReference type="ARBA" id="ARBA00064003"/>
    </source>
</evidence>
<evidence type="ECO:0000256" key="7">
    <source>
        <dbReference type="ARBA" id="ARBA00022692"/>
    </source>
</evidence>
<evidence type="ECO:0000256" key="6">
    <source>
        <dbReference type="ARBA" id="ARBA00022679"/>
    </source>
</evidence>
<dbReference type="FunFam" id="3.30.565.10:FF:000010">
    <property type="entry name" value="Sensor histidine kinase RcsC"/>
    <property type="match status" value="1"/>
</dbReference>
<feature type="domain" description="Histidine kinase" evidence="19">
    <location>
        <begin position="462"/>
        <end position="683"/>
    </location>
</feature>
<dbReference type="SUPFAM" id="SSF55785">
    <property type="entry name" value="PYP-like sensor domain (PAS domain)"/>
    <property type="match status" value="2"/>
</dbReference>
<dbReference type="SMART" id="SM00086">
    <property type="entry name" value="PAC"/>
    <property type="match status" value="2"/>
</dbReference>
<evidence type="ECO:0000259" key="21">
    <source>
        <dbReference type="PROSITE" id="PS50112"/>
    </source>
</evidence>
<dbReference type="InterPro" id="IPR036641">
    <property type="entry name" value="HPT_dom_sf"/>
</dbReference>
<dbReference type="SMART" id="SM00091">
    <property type="entry name" value="PAS"/>
    <property type="match status" value="2"/>
</dbReference>
<dbReference type="Pfam" id="PF13426">
    <property type="entry name" value="PAS_9"/>
    <property type="match status" value="1"/>
</dbReference>
<evidence type="ECO:0000256" key="15">
    <source>
        <dbReference type="ARBA" id="ARBA00068150"/>
    </source>
</evidence>
<dbReference type="Pfam" id="PF00512">
    <property type="entry name" value="HisKA"/>
    <property type="match status" value="1"/>
</dbReference>
<dbReference type="SMART" id="SM00448">
    <property type="entry name" value="REC"/>
    <property type="match status" value="1"/>
</dbReference>
<dbReference type="InterPro" id="IPR003018">
    <property type="entry name" value="GAF"/>
</dbReference>
<dbReference type="Gene3D" id="3.30.565.10">
    <property type="entry name" value="Histidine kinase-like ATPase, C-terminal domain"/>
    <property type="match status" value="1"/>
</dbReference>
<dbReference type="PROSITE" id="PS50894">
    <property type="entry name" value="HPT"/>
    <property type="match status" value="1"/>
</dbReference>
<dbReference type="FunFam" id="1.10.287.130:FF:000002">
    <property type="entry name" value="Two-component osmosensing histidine kinase"/>
    <property type="match status" value="1"/>
</dbReference>
<evidence type="ECO:0000256" key="9">
    <source>
        <dbReference type="ARBA" id="ARBA00022777"/>
    </source>
</evidence>
<evidence type="ECO:0000256" key="12">
    <source>
        <dbReference type="ARBA" id="ARBA00023012"/>
    </source>
</evidence>
<organism evidence="24 25">
    <name type="scientific">Siphonobacter aquaeclarae</name>
    <dbReference type="NCBI Taxonomy" id="563176"/>
    <lineage>
        <taxon>Bacteria</taxon>
        <taxon>Pseudomonadati</taxon>
        <taxon>Bacteroidota</taxon>
        <taxon>Cytophagia</taxon>
        <taxon>Cytophagales</taxon>
        <taxon>Cytophagaceae</taxon>
        <taxon>Siphonobacter</taxon>
    </lineage>
</organism>
<dbReference type="STRING" id="563176.SAMN04488090_1299"/>
<dbReference type="SMART" id="SM00065">
    <property type="entry name" value="GAF"/>
    <property type="match status" value="1"/>
</dbReference>
<evidence type="ECO:0000259" key="20">
    <source>
        <dbReference type="PROSITE" id="PS50110"/>
    </source>
</evidence>
<evidence type="ECO:0000256" key="4">
    <source>
        <dbReference type="ARBA" id="ARBA00022475"/>
    </source>
</evidence>
<dbReference type="SUPFAM" id="SSF55874">
    <property type="entry name" value="ATPase domain of HSP90 chaperone/DNA topoisomerase II/histidine kinase"/>
    <property type="match status" value="1"/>
</dbReference>
<name>A0A1G9L7T4_9BACT</name>
<dbReference type="SUPFAM" id="SSF47384">
    <property type="entry name" value="Homodimeric domain of signal transducing histidine kinase"/>
    <property type="match status" value="1"/>
</dbReference>
<dbReference type="PANTHER" id="PTHR45339:SF1">
    <property type="entry name" value="HYBRID SIGNAL TRANSDUCTION HISTIDINE KINASE J"/>
    <property type="match status" value="1"/>
</dbReference>
<dbReference type="InterPro" id="IPR000014">
    <property type="entry name" value="PAS"/>
</dbReference>
<evidence type="ECO:0000256" key="3">
    <source>
        <dbReference type="ARBA" id="ARBA00012438"/>
    </source>
</evidence>
<feature type="domain" description="PAC" evidence="22">
    <location>
        <begin position="391"/>
        <end position="444"/>
    </location>
</feature>
<dbReference type="CDD" id="cd16922">
    <property type="entry name" value="HATPase_EvgS-ArcB-TorS-like"/>
    <property type="match status" value="1"/>
</dbReference>
<dbReference type="Gene3D" id="1.20.120.160">
    <property type="entry name" value="HPT domain"/>
    <property type="match status" value="1"/>
</dbReference>
<comment type="catalytic activity">
    <reaction evidence="1">
        <text>ATP + protein L-histidine = ADP + protein N-phospho-L-histidine.</text>
        <dbReference type="EC" id="2.7.13.3"/>
    </reaction>
</comment>
<evidence type="ECO:0000259" key="19">
    <source>
        <dbReference type="PROSITE" id="PS50109"/>
    </source>
</evidence>
<dbReference type="InterPro" id="IPR003661">
    <property type="entry name" value="HisK_dim/P_dom"/>
</dbReference>
<dbReference type="Pfam" id="PF13185">
    <property type="entry name" value="GAF_2"/>
    <property type="match status" value="1"/>
</dbReference>
<evidence type="ECO:0000313" key="25">
    <source>
        <dbReference type="Proteomes" id="UP000198901"/>
    </source>
</evidence>
<evidence type="ECO:0000256" key="18">
    <source>
        <dbReference type="SAM" id="MobiDB-lite"/>
    </source>
</evidence>
<feature type="domain" description="HPt" evidence="23">
    <location>
        <begin position="883"/>
        <end position="981"/>
    </location>
</feature>
<feature type="domain" description="PAC" evidence="22">
    <location>
        <begin position="96"/>
        <end position="148"/>
    </location>
</feature>
<dbReference type="Proteomes" id="UP000198901">
    <property type="component" value="Unassembled WGS sequence"/>
</dbReference>
<dbReference type="PANTHER" id="PTHR45339">
    <property type="entry name" value="HYBRID SIGNAL TRANSDUCTION HISTIDINE KINASE J"/>
    <property type="match status" value="1"/>
</dbReference>
<dbReference type="InterPro" id="IPR011006">
    <property type="entry name" value="CheY-like_superfamily"/>
</dbReference>
<feature type="modified residue" description="Phosphohistidine" evidence="16">
    <location>
        <position position="922"/>
    </location>
</feature>